<dbReference type="PANTHER" id="PTHR35796">
    <property type="entry name" value="HYPOTHETICAL CYTOSOLIC PROTEIN"/>
    <property type="match status" value="1"/>
</dbReference>
<gene>
    <name evidence="2" type="ORF">F444_13982</name>
</gene>
<sequence length="389" mass="45422">MPLSESSHDAFLQSIDDTIGDLGWELIATVPSNTLAVSHETHRPKKRNYDPNKARSAQLRELQRLRVEATDLEFKLQQLQARYNRSLPLHAQDEDDDFPAVWEEICVRQLERRLKAEQENDRLKTKYETEMKMVRNIEKLLFKRWSLQNSASESGKSVRRVEIPTEFIKHLADRIFAELASGTEVSYHEVEQVLETNYPFPLNIEIHEPLLREGTSMELFDRRVLPFNLHATGEAWWRRWQHYRGQSSSETVDGVVKERCGIEMGDVKTDKTATLYVQQVLRRHMEDRRVVIVWQAYFEPFTFDEKRVRGVQFLLKGYVLMKPVESDEMATRVMTCYKLTPYFSEPKMRKNAMISALTKFVVSATSANISTSNEAMENLLVDEALQKCR</sequence>
<dbReference type="EMBL" id="ANJA01002550">
    <property type="protein sequence ID" value="ETO69417.1"/>
    <property type="molecule type" value="Genomic_DNA"/>
</dbReference>
<organism evidence="2 3">
    <name type="scientific">Phytophthora nicotianae P1976</name>
    <dbReference type="NCBI Taxonomy" id="1317066"/>
    <lineage>
        <taxon>Eukaryota</taxon>
        <taxon>Sar</taxon>
        <taxon>Stramenopiles</taxon>
        <taxon>Oomycota</taxon>
        <taxon>Peronosporomycetes</taxon>
        <taxon>Peronosporales</taxon>
        <taxon>Peronosporaceae</taxon>
        <taxon>Phytophthora</taxon>
    </lineage>
</organism>
<protein>
    <recommendedName>
        <fullName evidence="4">M96 mating-specific protein family</fullName>
    </recommendedName>
</protein>
<dbReference type="PANTHER" id="PTHR35796:SF3">
    <property type="entry name" value="BHLH DOMAIN-CONTAINING PROTEIN"/>
    <property type="match status" value="1"/>
</dbReference>
<proteinExistence type="predicted"/>
<evidence type="ECO:0000313" key="2">
    <source>
        <dbReference type="EMBL" id="ETO69417.1"/>
    </source>
</evidence>
<feature type="coiled-coil region" evidence="1">
    <location>
        <begin position="106"/>
        <end position="133"/>
    </location>
</feature>
<dbReference type="AlphaFoldDB" id="A0A080ZS06"/>
<evidence type="ECO:0000256" key="1">
    <source>
        <dbReference type="SAM" id="Coils"/>
    </source>
</evidence>
<reference evidence="2 3" key="1">
    <citation type="submission" date="2013-11" db="EMBL/GenBank/DDBJ databases">
        <title>The Genome Sequence of Phytophthora parasitica P1976.</title>
        <authorList>
            <consortium name="The Broad Institute Genomics Platform"/>
            <person name="Russ C."/>
            <person name="Tyler B."/>
            <person name="Panabieres F."/>
            <person name="Shan W."/>
            <person name="Tripathy S."/>
            <person name="Grunwald N."/>
            <person name="Machado M."/>
            <person name="Johnson C.S."/>
            <person name="Walker B."/>
            <person name="Young S."/>
            <person name="Zeng Q."/>
            <person name="Gargeya S."/>
            <person name="Fitzgerald M."/>
            <person name="Haas B."/>
            <person name="Abouelleil A."/>
            <person name="Allen A.W."/>
            <person name="Alvarado L."/>
            <person name="Arachchi H.M."/>
            <person name="Berlin A.M."/>
            <person name="Chapman S.B."/>
            <person name="Gainer-Dewar J."/>
            <person name="Goldberg J."/>
            <person name="Griggs A."/>
            <person name="Gujja S."/>
            <person name="Hansen M."/>
            <person name="Howarth C."/>
            <person name="Imamovic A."/>
            <person name="Ireland A."/>
            <person name="Larimer J."/>
            <person name="McCowan C."/>
            <person name="Murphy C."/>
            <person name="Pearson M."/>
            <person name="Poon T.W."/>
            <person name="Priest M."/>
            <person name="Roberts A."/>
            <person name="Saif S."/>
            <person name="Shea T."/>
            <person name="Sisk P."/>
            <person name="Sykes S."/>
            <person name="Wortman J."/>
            <person name="Nusbaum C."/>
            <person name="Birren B."/>
        </authorList>
    </citation>
    <scope>NUCLEOTIDE SEQUENCE [LARGE SCALE GENOMIC DNA]</scope>
    <source>
        <strain evidence="2 3">P1976</strain>
    </source>
</reference>
<evidence type="ECO:0000313" key="3">
    <source>
        <dbReference type="Proteomes" id="UP000028582"/>
    </source>
</evidence>
<comment type="caution">
    <text evidence="2">The sequence shown here is derived from an EMBL/GenBank/DDBJ whole genome shotgun (WGS) entry which is preliminary data.</text>
</comment>
<name>A0A080ZS06_PHYNI</name>
<keyword evidence="1" id="KW-0175">Coiled coil</keyword>
<accession>A0A080ZS06</accession>
<evidence type="ECO:0008006" key="4">
    <source>
        <dbReference type="Google" id="ProtNLM"/>
    </source>
</evidence>
<dbReference type="Proteomes" id="UP000028582">
    <property type="component" value="Unassembled WGS sequence"/>
</dbReference>